<feature type="transmembrane region" description="Helical" evidence="7">
    <location>
        <begin position="173"/>
        <end position="193"/>
    </location>
</feature>
<feature type="domain" description="4Fe-4S ferredoxin-type" evidence="8">
    <location>
        <begin position="240"/>
        <end position="270"/>
    </location>
</feature>
<keyword evidence="10" id="KW-1185">Reference proteome</keyword>
<name>U7UIL0_9FIRM</name>
<dbReference type="Pfam" id="PF00037">
    <property type="entry name" value="Fer4"/>
    <property type="match status" value="2"/>
</dbReference>
<evidence type="ECO:0000256" key="2">
    <source>
        <dbReference type="ARBA" id="ARBA00022485"/>
    </source>
</evidence>
<dbReference type="eggNOG" id="COG0348">
    <property type="taxonomic scope" value="Bacteria"/>
</dbReference>
<dbReference type="InterPro" id="IPR017900">
    <property type="entry name" value="4Fe4S_Fe_S_CS"/>
</dbReference>
<dbReference type="Gene3D" id="3.30.70.20">
    <property type="match status" value="2"/>
</dbReference>
<dbReference type="Pfam" id="PF12801">
    <property type="entry name" value="Fer4_5"/>
    <property type="match status" value="3"/>
</dbReference>
<dbReference type="STRING" id="1111454.HMPREF1250_1482"/>
<keyword evidence="4" id="KW-0249">Electron transport</keyword>
<evidence type="ECO:0000313" key="9">
    <source>
        <dbReference type="EMBL" id="ERT59257.1"/>
    </source>
</evidence>
<dbReference type="GO" id="GO:0046872">
    <property type="term" value="F:metal ion binding"/>
    <property type="evidence" value="ECO:0007669"/>
    <property type="project" value="UniProtKB-KW"/>
</dbReference>
<dbReference type="PANTHER" id="PTHR30176:SF3">
    <property type="entry name" value="FERREDOXIN-TYPE PROTEIN NAPH"/>
    <property type="match status" value="1"/>
</dbReference>
<gene>
    <name evidence="9" type="ORF">HMPREF1250_1482</name>
</gene>
<evidence type="ECO:0000256" key="4">
    <source>
        <dbReference type="ARBA" id="ARBA00022982"/>
    </source>
</evidence>
<dbReference type="GO" id="GO:0005886">
    <property type="term" value="C:plasma membrane"/>
    <property type="evidence" value="ECO:0007669"/>
    <property type="project" value="TreeGrafter"/>
</dbReference>
<dbReference type="InterPro" id="IPR017896">
    <property type="entry name" value="4Fe4S_Fe-S-bd"/>
</dbReference>
<dbReference type="SUPFAM" id="SSF54862">
    <property type="entry name" value="4Fe-4S ferredoxins"/>
    <property type="match status" value="1"/>
</dbReference>
<feature type="domain" description="4Fe-4S ferredoxin-type" evidence="8">
    <location>
        <begin position="219"/>
        <end position="239"/>
    </location>
</feature>
<keyword evidence="3" id="KW-0479">Metal-binding</keyword>
<dbReference type="Proteomes" id="UP000017090">
    <property type="component" value="Unassembled WGS sequence"/>
</dbReference>
<keyword evidence="7" id="KW-0812">Transmembrane</keyword>
<keyword evidence="1" id="KW-0813">Transport</keyword>
<evidence type="ECO:0000256" key="5">
    <source>
        <dbReference type="ARBA" id="ARBA00023004"/>
    </source>
</evidence>
<dbReference type="PROSITE" id="PS51379">
    <property type="entry name" value="4FE4S_FER_2"/>
    <property type="match status" value="2"/>
</dbReference>
<evidence type="ECO:0000256" key="6">
    <source>
        <dbReference type="ARBA" id="ARBA00023014"/>
    </source>
</evidence>
<dbReference type="PATRIC" id="fig|1111454.3.peg.1402"/>
<comment type="caution">
    <text evidence="9">The sequence shown here is derived from an EMBL/GenBank/DDBJ whole genome shotgun (WGS) entry which is preliminary data.</text>
</comment>
<keyword evidence="6" id="KW-0411">Iron-sulfur</keyword>
<dbReference type="InterPro" id="IPR051684">
    <property type="entry name" value="Electron_Trans/Redox"/>
</dbReference>
<dbReference type="GO" id="GO:0051539">
    <property type="term" value="F:4 iron, 4 sulfur cluster binding"/>
    <property type="evidence" value="ECO:0007669"/>
    <property type="project" value="UniProtKB-KW"/>
</dbReference>
<keyword evidence="2" id="KW-0004">4Fe-4S</keyword>
<feature type="transmembrane region" description="Helical" evidence="7">
    <location>
        <begin position="76"/>
        <end position="102"/>
    </location>
</feature>
<dbReference type="EMBL" id="AWXA01000037">
    <property type="protein sequence ID" value="ERT59257.1"/>
    <property type="molecule type" value="Genomic_DNA"/>
</dbReference>
<dbReference type="PROSITE" id="PS00198">
    <property type="entry name" value="4FE4S_FER_1"/>
    <property type="match status" value="1"/>
</dbReference>
<protein>
    <submittedName>
        <fullName evidence="9">4Fe-4S binding domain protein</fullName>
    </submittedName>
</protein>
<dbReference type="RefSeq" id="WP_023053884.1">
    <property type="nucleotide sequence ID" value="NZ_AWXA01000037.1"/>
</dbReference>
<evidence type="ECO:0000259" key="8">
    <source>
        <dbReference type="PROSITE" id="PS51379"/>
    </source>
</evidence>
<feature type="transmembrane region" description="Helical" evidence="7">
    <location>
        <begin position="123"/>
        <end position="143"/>
    </location>
</feature>
<keyword evidence="7" id="KW-1133">Transmembrane helix</keyword>
<organism evidence="9 10">
    <name type="scientific">Megasphaera vaginalis</name>
    <name type="common">ex Srinivasan et al. 2021</name>
    <dbReference type="NCBI Taxonomy" id="1111454"/>
    <lineage>
        <taxon>Bacteria</taxon>
        <taxon>Bacillati</taxon>
        <taxon>Bacillota</taxon>
        <taxon>Negativicutes</taxon>
        <taxon>Veillonellales</taxon>
        <taxon>Veillonellaceae</taxon>
        <taxon>Megasphaera</taxon>
    </lineage>
</organism>
<accession>U7UIL0</accession>
<evidence type="ECO:0000256" key="1">
    <source>
        <dbReference type="ARBA" id="ARBA00022448"/>
    </source>
</evidence>
<keyword evidence="5" id="KW-0408">Iron</keyword>
<evidence type="ECO:0000256" key="7">
    <source>
        <dbReference type="SAM" id="Phobius"/>
    </source>
</evidence>
<dbReference type="PANTHER" id="PTHR30176">
    <property type="entry name" value="FERREDOXIN-TYPE PROTEIN NAPH"/>
    <property type="match status" value="1"/>
</dbReference>
<evidence type="ECO:0000313" key="10">
    <source>
        <dbReference type="Proteomes" id="UP000017090"/>
    </source>
</evidence>
<evidence type="ECO:0000256" key="3">
    <source>
        <dbReference type="ARBA" id="ARBA00022723"/>
    </source>
</evidence>
<proteinExistence type="predicted"/>
<keyword evidence="7" id="KW-0472">Membrane</keyword>
<sequence>MDKRTAVQGLWSAVTNGNWDGFLQGSVYPGPLKSFCLPGLNCYSCPGALGACPVGALQSACSGVVLRIPFYVVGTLLLAALLCGRFICGWFCPFGFVQELLYRLPGKKLRKSPRLRRLTYGKYGMAAFVAAVPLLLFGLTGIGEPAFCKYLCPAGTLEAAVPLLAVSERLRAAAGWLTAGKFLLLALLLLAAVPVYRPFCRFFCPLGAFYGFFNKTALFGIAVKETACTHCGACARRCPMDVRRAGDRECISCGACRRVCPSGAIAFKRPFPFSLKEDCSLCSNKDS</sequence>
<reference evidence="9 10" key="1">
    <citation type="submission" date="2013-09" db="EMBL/GenBank/DDBJ databases">
        <authorList>
            <person name="Durkin A.S."/>
            <person name="Haft D.R."/>
            <person name="McCorrison J."/>
            <person name="Torralba M."/>
            <person name="Gillis M."/>
            <person name="Haft D.H."/>
            <person name="Methe B."/>
            <person name="Sutton G."/>
            <person name="Nelson K.E."/>
        </authorList>
    </citation>
    <scope>NUCLEOTIDE SEQUENCE [LARGE SCALE GENOMIC DNA]</scope>
    <source>
        <strain evidence="9 10">BV3C16-1</strain>
    </source>
</reference>
<dbReference type="AlphaFoldDB" id="U7UIL0"/>